<keyword evidence="3" id="KW-0805">Transcription regulation</keyword>
<dbReference type="InterPro" id="IPR037525">
    <property type="entry name" value="Velvet_dom"/>
</dbReference>
<proteinExistence type="predicted"/>
<comment type="subcellular location">
    <subcellularLocation>
        <location evidence="1">Nucleus</location>
    </subcellularLocation>
</comment>
<keyword evidence="2" id="KW-0749">Sporulation</keyword>
<evidence type="ECO:0000259" key="7">
    <source>
        <dbReference type="PROSITE" id="PS51821"/>
    </source>
</evidence>
<dbReference type="RefSeq" id="XP_016264939.1">
    <property type="nucleotide sequence ID" value="XM_016403934.1"/>
</dbReference>
<dbReference type="Pfam" id="PF11754">
    <property type="entry name" value="Velvet"/>
    <property type="match status" value="1"/>
</dbReference>
<evidence type="ECO:0000256" key="4">
    <source>
        <dbReference type="ARBA" id="ARBA00023163"/>
    </source>
</evidence>
<feature type="compositionally biased region" description="Polar residues" evidence="6">
    <location>
        <begin position="97"/>
        <end position="106"/>
    </location>
</feature>
<dbReference type="OrthoDB" id="3056235at2759"/>
<keyword evidence="4" id="KW-0804">Transcription</keyword>
<evidence type="ECO:0000256" key="5">
    <source>
        <dbReference type="ARBA" id="ARBA00023242"/>
    </source>
</evidence>
<keyword evidence="9" id="KW-1185">Reference proteome</keyword>
<evidence type="ECO:0000256" key="6">
    <source>
        <dbReference type="SAM" id="MobiDB-lite"/>
    </source>
</evidence>
<dbReference type="InterPro" id="IPR038491">
    <property type="entry name" value="Velvet_dom_sf"/>
</dbReference>
<evidence type="ECO:0000313" key="9">
    <source>
        <dbReference type="Proteomes" id="UP000053342"/>
    </source>
</evidence>
<evidence type="ECO:0000256" key="1">
    <source>
        <dbReference type="ARBA" id="ARBA00004123"/>
    </source>
</evidence>
<feature type="domain" description="Velvet" evidence="7">
    <location>
        <begin position="181"/>
        <end position="408"/>
    </location>
</feature>
<dbReference type="EMBL" id="KN847334">
    <property type="protein sequence ID" value="KIW44723.1"/>
    <property type="molecule type" value="Genomic_DNA"/>
</dbReference>
<gene>
    <name evidence="8" type="ORF">PV06_03175</name>
</gene>
<dbReference type="GO" id="GO:0030435">
    <property type="term" value="P:sporulation resulting in formation of a cellular spore"/>
    <property type="evidence" value="ECO:0007669"/>
    <property type="project" value="UniProtKB-KW"/>
</dbReference>
<dbReference type="GeneID" id="27355249"/>
<feature type="compositionally biased region" description="Low complexity" evidence="6">
    <location>
        <begin position="144"/>
        <end position="156"/>
    </location>
</feature>
<feature type="region of interest" description="Disordered" evidence="6">
    <location>
        <begin position="406"/>
        <end position="437"/>
    </location>
</feature>
<feature type="region of interest" description="Disordered" evidence="6">
    <location>
        <begin position="279"/>
        <end position="307"/>
    </location>
</feature>
<dbReference type="VEuPathDB" id="FungiDB:PV06_03175"/>
<dbReference type="PANTHER" id="PTHR33572">
    <property type="entry name" value="SPORE DEVELOPMENT REGULATOR VOSA"/>
    <property type="match status" value="1"/>
</dbReference>
<dbReference type="PANTHER" id="PTHR33572:SF17">
    <property type="entry name" value="SEXUAL DEVELOPMENT REGULATOR VELC"/>
    <property type="match status" value="1"/>
</dbReference>
<feature type="region of interest" description="Disordered" evidence="6">
    <location>
        <begin position="84"/>
        <end position="212"/>
    </location>
</feature>
<dbReference type="PROSITE" id="PS51821">
    <property type="entry name" value="VELVET"/>
    <property type="match status" value="1"/>
</dbReference>
<evidence type="ECO:0000313" key="8">
    <source>
        <dbReference type="EMBL" id="KIW44723.1"/>
    </source>
</evidence>
<sequence length="437" mass="47651">MTTVVQHSNLIPSAFDFYHPSQFASAPNASRKEGMNPHYYGAPAPTTTVSENPRPTPTGPFTFNAGTSQQSYVALANASSPTFPTSIAPRAPPLFPSSPTSQTSLRQVPAFPQTGSPETVTRSSFRASASSFPPSTPQDQLAFTGSHSHGSTTDSSSRPDHRVGPSNLESPSAVRPLVGQQKSSRCSLYVRQQPRAARAGPDGKDRRPIDPPPILQLMMQDFDPDNPADVEEIKSQWWVVHCKLVAAETPSQDLTTMHFFRDDGRREVQRLLLGTTVASPTVTMDDPDPDTMPQHPRSPAAPPSPTIDRFIPRSAASATGKARPPHLIPGTFFIFADLSVRRAGDYRLQFTLMKMDAEYLSQGSTVPCIDTTISVPFRVVNAKDFDQVQPSTNLVKGLLQRGAGFPLKLKKGNREGQRRRRHTSGGDSEDSDDDDDY</sequence>
<keyword evidence="5" id="KW-0539">Nucleus</keyword>
<evidence type="ECO:0000256" key="2">
    <source>
        <dbReference type="ARBA" id="ARBA00022969"/>
    </source>
</evidence>
<feature type="compositionally biased region" description="Low complexity" evidence="6">
    <location>
        <begin position="121"/>
        <end position="133"/>
    </location>
</feature>
<dbReference type="STRING" id="215243.A0A0D2DPH4"/>
<dbReference type="AlphaFoldDB" id="A0A0D2DPH4"/>
<dbReference type="HOGENOM" id="CLU_050243_0_0_1"/>
<protein>
    <recommendedName>
        <fullName evidence="7">Velvet domain-containing protein</fullName>
    </recommendedName>
</protein>
<organism evidence="8 9">
    <name type="scientific">Exophiala oligosperma</name>
    <dbReference type="NCBI Taxonomy" id="215243"/>
    <lineage>
        <taxon>Eukaryota</taxon>
        <taxon>Fungi</taxon>
        <taxon>Dikarya</taxon>
        <taxon>Ascomycota</taxon>
        <taxon>Pezizomycotina</taxon>
        <taxon>Eurotiomycetes</taxon>
        <taxon>Chaetothyriomycetidae</taxon>
        <taxon>Chaetothyriales</taxon>
        <taxon>Herpotrichiellaceae</taxon>
        <taxon>Exophiala</taxon>
    </lineage>
</organism>
<dbReference type="GO" id="GO:0005634">
    <property type="term" value="C:nucleus"/>
    <property type="evidence" value="ECO:0007669"/>
    <property type="project" value="UniProtKB-SubCell"/>
</dbReference>
<dbReference type="InterPro" id="IPR021740">
    <property type="entry name" value="Velvet"/>
</dbReference>
<dbReference type="Gene3D" id="2.60.40.3960">
    <property type="entry name" value="Velvet domain"/>
    <property type="match status" value="1"/>
</dbReference>
<evidence type="ECO:0000256" key="3">
    <source>
        <dbReference type="ARBA" id="ARBA00023015"/>
    </source>
</evidence>
<accession>A0A0D2DPH4</accession>
<dbReference type="Proteomes" id="UP000053342">
    <property type="component" value="Unassembled WGS sequence"/>
</dbReference>
<reference evidence="8 9" key="1">
    <citation type="submission" date="2015-01" db="EMBL/GenBank/DDBJ databases">
        <title>The Genome Sequence of Exophiala oligosperma CBS72588.</title>
        <authorList>
            <consortium name="The Broad Institute Genomics Platform"/>
            <person name="Cuomo C."/>
            <person name="de Hoog S."/>
            <person name="Gorbushina A."/>
            <person name="Stielow B."/>
            <person name="Teixiera M."/>
            <person name="Abouelleil A."/>
            <person name="Chapman S.B."/>
            <person name="Priest M."/>
            <person name="Young S.K."/>
            <person name="Wortman J."/>
            <person name="Nusbaum C."/>
            <person name="Birren B."/>
        </authorList>
    </citation>
    <scope>NUCLEOTIDE SEQUENCE [LARGE SCALE GENOMIC DNA]</scope>
    <source>
        <strain evidence="8 9">CBS 72588</strain>
    </source>
</reference>
<name>A0A0D2DPH4_9EURO</name>
<feature type="compositionally biased region" description="Acidic residues" evidence="6">
    <location>
        <begin position="427"/>
        <end position="437"/>
    </location>
</feature>